<dbReference type="CDD" id="cd01026">
    <property type="entry name" value="TOPRIM_OLD"/>
    <property type="match status" value="1"/>
</dbReference>
<evidence type="ECO:0000259" key="2">
    <source>
        <dbReference type="Pfam" id="PF20469"/>
    </source>
</evidence>
<evidence type="ECO:0000313" key="4">
    <source>
        <dbReference type="Proteomes" id="UP001144471"/>
    </source>
</evidence>
<dbReference type="Proteomes" id="UP001144471">
    <property type="component" value="Unassembled WGS sequence"/>
</dbReference>
<dbReference type="PANTHER" id="PTHR43581:SF2">
    <property type="entry name" value="EXCINUCLEASE ATPASE SUBUNIT"/>
    <property type="match status" value="1"/>
</dbReference>
<feature type="domain" description="Endonuclease GajA/Old nuclease/RecF-like AAA" evidence="1">
    <location>
        <begin position="175"/>
        <end position="254"/>
    </location>
</feature>
<dbReference type="InterPro" id="IPR027417">
    <property type="entry name" value="P-loop_NTPase"/>
</dbReference>
<evidence type="ECO:0000313" key="3">
    <source>
        <dbReference type="EMBL" id="GLI56342.1"/>
    </source>
</evidence>
<dbReference type="Gene3D" id="3.40.50.300">
    <property type="entry name" value="P-loop containing nucleotide triphosphate hydrolases"/>
    <property type="match status" value="1"/>
</dbReference>
<dbReference type="Pfam" id="PF20469">
    <property type="entry name" value="OLD-like_TOPRIM"/>
    <property type="match status" value="1"/>
</dbReference>
<comment type="caution">
    <text evidence="3">The sequence shown here is derived from an EMBL/GenBank/DDBJ whole genome shotgun (WGS) entry which is preliminary data.</text>
</comment>
<dbReference type="InterPro" id="IPR041685">
    <property type="entry name" value="AAA_GajA/Old/RecF-like"/>
</dbReference>
<gene>
    <name evidence="3" type="ORF">PM10SUCC1_18560</name>
</gene>
<dbReference type="EMBL" id="BSDY01000007">
    <property type="protein sequence ID" value="GLI56342.1"/>
    <property type="molecule type" value="Genomic_DNA"/>
</dbReference>
<dbReference type="RefSeq" id="WP_281835429.1">
    <property type="nucleotide sequence ID" value="NZ_BSDY01000007.1"/>
</dbReference>
<dbReference type="Pfam" id="PF13175">
    <property type="entry name" value="AAA_15"/>
    <property type="match status" value="2"/>
</dbReference>
<sequence length="449" mass="53210">MYLKNIEINNWKSIDHLRIEFENLMLFIGRSNHGKSSIFSALLFFLGERNFRRKDPKDGDKLVEIQGCFEIQDVAIIGKFKTYLDKDERLNLRITVDRAGREHYYTVKRDRVYEITYRDYRRIVGEIEVLFIPSIATNSQELTEFFYKKLLGILEREDSMGLVDVEEVMNIYSCLREEYASKGLQRNVIFNISRLLARDSIGAKRSVLGNTLILYEEPELYLHPQAERELYDSLVKLSKLGTQIYVCTHSGAFIGLKQYRSICIVRRDSKGTHVFQQRKRLFSRDEVKRFNMNYWINPDRSELFFAKRVVLVEGQTDKILIPYLARMLGVYKYDYSVIECGSKSTLPQYIKLLNKFHIPYVVVYDRDDHIWRVPAERETSIRKNKEIQRKINYEIGRYVEFKNDIEEEIGGEREKKSYKNKPFLALKMVMERGYRIPDSLANKIKKIYG</sequence>
<organism evidence="3 4">
    <name type="scientific">Propionigenium maris DSM 9537</name>
    <dbReference type="NCBI Taxonomy" id="1123000"/>
    <lineage>
        <taxon>Bacteria</taxon>
        <taxon>Fusobacteriati</taxon>
        <taxon>Fusobacteriota</taxon>
        <taxon>Fusobacteriia</taxon>
        <taxon>Fusobacteriales</taxon>
        <taxon>Fusobacteriaceae</taxon>
        <taxon>Propionigenium</taxon>
    </lineage>
</organism>
<accession>A0A9W6LN71</accession>
<evidence type="ECO:0008006" key="5">
    <source>
        <dbReference type="Google" id="ProtNLM"/>
    </source>
</evidence>
<feature type="domain" description="OLD protein-like TOPRIM" evidence="2">
    <location>
        <begin position="304"/>
        <end position="367"/>
    </location>
</feature>
<proteinExistence type="predicted"/>
<keyword evidence="4" id="KW-1185">Reference proteome</keyword>
<dbReference type="InterPro" id="IPR034139">
    <property type="entry name" value="TOPRIM_OLD"/>
</dbReference>
<dbReference type="PANTHER" id="PTHR43581">
    <property type="entry name" value="ATP/GTP PHOSPHATASE"/>
    <property type="match status" value="1"/>
</dbReference>
<dbReference type="AlphaFoldDB" id="A0A9W6LN71"/>
<feature type="domain" description="Endonuclease GajA/Old nuclease/RecF-like AAA" evidence="1">
    <location>
        <begin position="1"/>
        <end position="84"/>
    </location>
</feature>
<protein>
    <recommendedName>
        <fullName evidence="5">ATP-dependent endonuclease of the OLD family</fullName>
    </recommendedName>
</protein>
<name>A0A9W6LN71_9FUSO</name>
<dbReference type="InterPro" id="IPR051396">
    <property type="entry name" value="Bact_Antivir_Def_Nuclease"/>
</dbReference>
<evidence type="ECO:0000259" key="1">
    <source>
        <dbReference type="Pfam" id="PF13175"/>
    </source>
</evidence>
<dbReference type="SUPFAM" id="SSF52540">
    <property type="entry name" value="P-loop containing nucleoside triphosphate hydrolases"/>
    <property type="match status" value="1"/>
</dbReference>
<reference evidence="3" key="1">
    <citation type="submission" date="2022-12" db="EMBL/GenBank/DDBJ databases">
        <title>Reference genome sequencing for broad-spectrum identification of bacterial and archaeal isolates by mass spectrometry.</title>
        <authorList>
            <person name="Sekiguchi Y."/>
            <person name="Tourlousse D.M."/>
        </authorList>
    </citation>
    <scope>NUCLEOTIDE SEQUENCE</scope>
    <source>
        <strain evidence="3">10succ1</strain>
    </source>
</reference>